<dbReference type="RefSeq" id="WP_155505174.1">
    <property type="nucleotide sequence ID" value="NZ_CYYW01000001.1"/>
</dbReference>
<dbReference type="AlphaFoldDB" id="A0A173WT45"/>
<dbReference type="EMBL" id="CYYW01000001">
    <property type="protein sequence ID" value="CUN42759.1"/>
    <property type="molecule type" value="Genomic_DNA"/>
</dbReference>
<organism evidence="1 2">
    <name type="scientific">Agathobacter rectalis</name>
    <dbReference type="NCBI Taxonomy" id="39491"/>
    <lineage>
        <taxon>Bacteria</taxon>
        <taxon>Bacillati</taxon>
        <taxon>Bacillota</taxon>
        <taxon>Clostridia</taxon>
        <taxon>Lachnospirales</taxon>
        <taxon>Lachnospiraceae</taxon>
        <taxon>Agathobacter</taxon>
    </lineage>
</organism>
<evidence type="ECO:0000313" key="1">
    <source>
        <dbReference type="EMBL" id="CUN42759.1"/>
    </source>
</evidence>
<gene>
    <name evidence="1" type="ORF">ERS852417_00290</name>
</gene>
<accession>A0A173WT45</accession>
<reference evidence="1 2" key="1">
    <citation type="submission" date="2015-09" db="EMBL/GenBank/DDBJ databases">
        <authorList>
            <consortium name="Pathogen Informatics"/>
        </authorList>
    </citation>
    <scope>NUCLEOTIDE SEQUENCE [LARGE SCALE GENOMIC DNA]</scope>
    <source>
        <strain evidence="1 2">2789STDY5608860</strain>
    </source>
</reference>
<evidence type="ECO:0000313" key="2">
    <source>
        <dbReference type="Proteomes" id="UP000095384"/>
    </source>
</evidence>
<dbReference type="Proteomes" id="UP000095384">
    <property type="component" value="Unassembled WGS sequence"/>
</dbReference>
<name>A0A173WT45_9FIRM</name>
<proteinExistence type="predicted"/>
<protein>
    <submittedName>
        <fullName evidence="1">Uncharacterized protein</fullName>
    </submittedName>
</protein>
<sequence length="49" mass="5613">MTLHDYCSKSGKDLILDYVNSLPEDEKTDKKLVRKRASELGKQLGKTFI</sequence>